<dbReference type="STRING" id="1037660.A0A066WHF5"/>
<accession>A0A066WHF5</accession>
<name>A0A066WHF5_TILAU</name>
<dbReference type="Pfam" id="PF07714">
    <property type="entry name" value="PK_Tyr_Ser-Thr"/>
    <property type="match status" value="1"/>
</dbReference>
<dbReference type="AlphaFoldDB" id="A0A066WHF5"/>
<dbReference type="Proteomes" id="UP000027361">
    <property type="component" value="Unassembled WGS sequence"/>
</dbReference>
<dbReference type="PANTHER" id="PTHR44329:SF288">
    <property type="entry name" value="MITOGEN-ACTIVATED PROTEIN KINASE KINASE KINASE 20"/>
    <property type="match status" value="1"/>
</dbReference>
<dbReference type="InParanoid" id="A0A066WHF5"/>
<evidence type="ECO:0000256" key="3">
    <source>
        <dbReference type="ARBA" id="ARBA00022777"/>
    </source>
</evidence>
<reference evidence="6 7" key="1">
    <citation type="submission" date="2014-05" db="EMBL/GenBank/DDBJ databases">
        <title>Draft genome sequence of a rare smut relative, Tilletiaria anomala UBC 951.</title>
        <authorList>
            <consortium name="DOE Joint Genome Institute"/>
            <person name="Toome M."/>
            <person name="Kuo A."/>
            <person name="Henrissat B."/>
            <person name="Lipzen A."/>
            <person name="Tritt A."/>
            <person name="Yoshinaga Y."/>
            <person name="Zane M."/>
            <person name="Barry K."/>
            <person name="Grigoriev I.V."/>
            <person name="Spatafora J.W."/>
            <person name="Aimea M.C."/>
        </authorList>
    </citation>
    <scope>NUCLEOTIDE SEQUENCE [LARGE SCALE GENOMIC DNA]</scope>
    <source>
        <strain evidence="6 7">UBC 951</strain>
    </source>
</reference>
<dbReference type="PROSITE" id="PS00108">
    <property type="entry name" value="PROTEIN_KINASE_ST"/>
    <property type="match status" value="1"/>
</dbReference>
<dbReference type="PANTHER" id="PTHR44329">
    <property type="entry name" value="SERINE/THREONINE-PROTEIN KINASE TNNI3K-RELATED"/>
    <property type="match status" value="1"/>
</dbReference>
<dbReference type="GO" id="GO:0004674">
    <property type="term" value="F:protein serine/threonine kinase activity"/>
    <property type="evidence" value="ECO:0007669"/>
    <property type="project" value="TreeGrafter"/>
</dbReference>
<keyword evidence="7" id="KW-1185">Reference proteome</keyword>
<dbReference type="HOGENOM" id="CLU_000288_7_35_1"/>
<keyword evidence="3 6" id="KW-0418">Kinase</keyword>
<evidence type="ECO:0000313" key="6">
    <source>
        <dbReference type="EMBL" id="KDN53412.1"/>
    </source>
</evidence>
<evidence type="ECO:0000256" key="1">
    <source>
        <dbReference type="ARBA" id="ARBA00022679"/>
    </source>
</evidence>
<proteinExistence type="predicted"/>
<dbReference type="SMART" id="SM00220">
    <property type="entry name" value="S_TKc"/>
    <property type="match status" value="1"/>
</dbReference>
<dbReference type="GeneID" id="25262214"/>
<gene>
    <name evidence="6" type="ORF">K437DRAFT_218959</name>
</gene>
<dbReference type="InterPro" id="IPR008271">
    <property type="entry name" value="Ser/Thr_kinase_AS"/>
</dbReference>
<feature type="domain" description="Protein kinase" evidence="5">
    <location>
        <begin position="86"/>
        <end position="365"/>
    </location>
</feature>
<dbReference type="InterPro" id="IPR051681">
    <property type="entry name" value="Ser/Thr_Kinases-Pseudokinases"/>
</dbReference>
<keyword evidence="4" id="KW-0067">ATP-binding</keyword>
<dbReference type="SUPFAM" id="SSF56112">
    <property type="entry name" value="Protein kinase-like (PK-like)"/>
    <property type="match status" value="1"/>
</dbReference>
<dbReference type="InterPro" id="IPR000719">
    <property type="entry name" value="Prot_kinase_dom"/>
</dbReference>
<keyword evidence="1" id="KW-0808">Transferase</keyword>
<dbReference type="Gene3D" id="1.10.510.10">
    <property type="entry name" value="Transferase(Phosphotransferase) domain 1"/>
    <property type="match status" value="1"/>
</dbReference>
<dbReference type="GO" id="GO:0005524">
    <property type="term" value="F:ATP binding"/>
    <property type="evidence" value="ECO:0007669"/>
    <property type="project" value="UniProtKB-KW"/>
</dbReference>
<dbReference type="InterPro" id="IPR001245">
    <property type="entry name" value="Ser-Thr/Tyr_kinase_cat_dom"/>
</dbReference>
<comment type="caution">
    <text evidence="6">The sequence shown here is derived from an EMBL/GenBank/DDBJ whole genome shotgun (WGS) entry which is preliminary data.</text>
</comment>
<dbReference type="OMA" id="WAKFAPL"/>
<keyword evidence="2" id="KW-0547">Nucleotide-binding</keyword>
<protein>
    <submittedName>
        <fullName evidence="6">Kinase-like protein</fullName>
    </submittedName>
</protein>
<dbReference type="OrthoDB" id="4062651at2759"/>
<dbReference type="EMBL" id="JMSN01000002">
    <property type="protein sequence ID" value="KDN53412.1"/>
    <property type="molecule type" value="Genomic_DNA"/>
</dbReference>
<sequence length="376" mass="42348">MTNPSTASLSRLLKAQLLQLCEERGLHVDADLKKADLVQTLISSPPTPALTPTNAQAQPAEAVDELNGLDLESLNLVDKEIAASKLEKLEKIGSGGFKDVYVGKYKVSKARSMKVAIADLRDQLTEMDIKELSLLRDLKHENIVRFIGVSIPDDPRNVPCMIVSELCSNGDLFDYIRNVPAPSDSEIYRILLEIARGLEYLHLRKPAIIHRDVKSTNVLITRDRTAKINDFGLARVKNTTRSMVRSLVGTVNWQAVELWVPKPHYNEKVDVWSAAMTFWEVLQWHQPEKRYPFQGMNEHQIYQDVGQKRQRCVAILLWPMSIQLTYLRACADRILAARAVSLEGRSSICSIACGIRIPRSGHRWAKFAPLLRSSSS</sequence>
<evidence type="ECO:0000259" key="5">
    <source>
        <dbReference type="PROSITE" id="PS50011"/>
    </source>
</evidence>
<dbReference type="RefSeq" id="XP_013246251.1">
    <property type="nucleotide sequence ID" value="XM_013390797.1"/>
</dbReference>
<evidence type="ECO:0000313" key="7">
    <source>
        <dbReference type="Proteomes" id="UP000027361"/>
    </source>
</evidence>
<evidence type="ECO:0000256" key="4">
    <source>
        <dbReference type="ARBA" id="ARBA00022840"/>
    </source>
</evidence>
<organism evidence="6 7">
    <name type="scientific">Tilletiaria anomala (strain ATCC 24038 / CBS 436.72 / UBC 951)</name>
    <dbReference type="NCBI Taxonomy" id="1037660"/>
    <lineage>
        <taxon>Eukaryota</taxon>
        <taxon>Fungi</taxon>
        <taxon>Dikarya</taxon>
        <taxon>Basidiomycota</taxon>
        <taxon>Ustilaginomycotina</taxon>
        <taxon>Exobasidiomycetes</taxon>
        <taxon>Georgefischeriales</taxon>
        <taxon>Tilletiariaceae</taxon>
        <taxon>Tilletiaria</taxon>
    </lineage>
</organism>
<evidence type="ECO:0000256" key="2">
    <source>
        <dbReference type="ARBA" id="ARBA00022741"/>
    </source>
</evidence>
<dbReference type="PROSITE" id="PS50011">
    <property type="entry name" value="PROTEIN_KINASE_DOM"/>
    <property type="match status" value="1"/>
</dbReference>
<dbReference type="InterPro" id="IPR011009">
    <property type="entry name" value="Kinase-like_dom_sf"/>
</dbReference>